<feature type="non-terminal residue" evidence="1">
    <location>
        <position position="1"/>
    </location>
</feature>
<dbReference type="Proteomes" id="UP000076761">
    <property type="component" value="Unassembled WGS sequence"/>
</dbReference>
<protein>
    <submittedName>
        <fullName evidence="1">Uncharacterized protein</fullName>
    </submittedName>
</protein>
<dbReference type="InParanoid" id="A0A165PR65"/>
<sequence length="69" mass="7748">YFQKLPKAEAKGRVRMCNLQSAKDCASVKTSLATVHARAQEMKSFIRRSGTYIGRAWKARAGLGQAYRQ</sequence>
<evidence type="ECO:0000313" key="2">
    <source>
        <dbReference type="Proteomes" id="UP000076761"/>
    </source>
</evidence>
<evidence type="ECO:0000313" key="1">
    <source>
        <dbReference type="EMBL" id="KZT21385.1"/>
    </source>
</evidence>
<dbReference type="EMBL" id="KV425607">
    <property type="protein sequence ID" value="KZT21385.1"/>
    <property type="molecule type" value="Genomic_DNA"/>
</dbReference>
<reference evidence="1 2" key="1">
    <citation type="journal article" date="2016" name="Mol. Biol. Evol.">
        <title>Comparative Genomics of Early-Diverging Mushroom-Forming Fungi Provides Insights into the Origins of Lignocellulose Decay Capabilities.</title>
        <authorList>
            <person name="Nagy L.G."/>
            <person name="Riley R."/>
            <person name="Tritt A."/>
            <person name="Adam C."/>
            <person name="Daum C."/>
            <person name="Floudas D."/>
            <person name="Sun H."/>
            <person name="Yadav J.S."/>
            <person name="Pangilinan J."/>
            <person name="Larsson K.H."/>
            <person name="Matsuura K."/>
            <person name="Barry K."/>
            <person name="Labutti K."/>
            <person name="Kuo R."/>
            <person name="Ohm R.A."/>
            <person name="Bhattacharya S.S."/>
            <person name="Shirouzu T."/>
            <person name="Yoshinaga Y."/>
            <person name="Martin F.M."/>
            <person name="Grigoriev I.V."/>
            <person name="Hibbett D.S."/>
        </authorList>
    </citation>
    <scope>NUCLEOTIDE SEQUENCE [LARGE SCALE GENOMIC DNA]</scope>
    <source>
        <strain evidence="1 2">HHB14362 ss-1</strain>
    </source>
</reference>
<accession>A0A165PR65</accession>
<dbReference type="OrthoDB" id="3264551at2759"/>
<gene>
    <name evidence="1" type="ORF">NEOLEDRAFT_1073553</name>
</gene>
<proteinExistence type="predicted"/>
<organism evidence="1 2">
    <name type="scientific">Neolentinus lepideus HHB14362 ss-1</name>
    <dbReference type="NCBI Taxonomy" id="1314782"/>
    <lineage>
        <taxon>Eukaryota</taxon>
        <taxon>Fungi</taxon>
        <taxon>Dikarya</taxon>
        <taxon>Basidiomycota</taxon>
        <taxon>Agaricomycotina</taxon>
        <taxon>Agaricomycetes</taxon>
        <taxon>Gloeophyllales</taxon>
        <taxon>Gloeophyllaceae</taxon>
        <taxon>Neolentinus</taxon>
    </lineage>
</organism>
<keyword evidence="2" id="KW-1185">Reference proteome</keyword>
<name>A0A165PR65_9AGAM</name>
<dbReference type="AlphaFoldDB" id="A0A165PR65"/>